<dbReference type="Proteomes" id="UP001142393">
    <property type="component" value="Unassembled WGS sequence"/>
</dbReference>
<keyword evidence="2 16" id="KW-0285">Flavoprotein</keyword>
<evidence type="ECO:0000256" key="3">
    <source>
        <dbReference type="ARBA" id="ARBA00022643"/>
    </source>
</evidence>
<dbReference type="EMBL" id="JANVFU010000004">
    <property type="protein sequence ID" value="KAJ3746724.1"/>
    <property type="molecule type" value="Genomic_DNA"/>
</dbReference>
<evidence type="ECO:0000256" key="10">
    <source>
        <dbReference type="ARBA" id="ARBA00047287"/>
    </source>
</evidence>
<evidence type="ECO:0000256" key="12">
    <source>
        <dbReference type="ARBA" id="ARBA00048342"/>
    </source>
</evidence>
<comment type="catalytic activity">
    <reaction evidence="13">
        <text>5,6-dihydrouridine(16) in tRNA + NAD(+) = uridine(16) in tRNA + NADH + H(+)</text>
        <dbReference type="Rhea" id="RHEA:53380"/>
        <dbReference type="Rhea" id="RHEA-COMP:13543"/>
        <dbReference type="Rhea" id="RHEA-COMP:13544"/>
        <dbReference type="ChEBI" id="CHEBI:15378"/>
        <dbReference type="ChEBI" id="CHEBI:57540"/>
        <dbReference type="ChEBI" id="CHEBI:57945"/>
        <dbReference type="ChEBI" id="CHEBI:65315"/>
        <dbReference type="ChEBI" id="CHEBI:74443"/>
        <dbReference type="EC" id="1.3.1.88"/>
    </reaction>
    <physiologicalReaction direction="right-to-left" evidence="13">
        <dbReference type="Rhea" id="RHEA:53382"/>
    </physiologicalReaction>
</comment>
<evidence type="ECO:0000256" key="18">
    <source>
        <dbReference type="PIRSR" id="PIRSR006621-2"/>
    </source>
</evidence>
<keyword evidence="18" id="KW-0547">Nucleotide-binding</keyword>
<evidence type="ECO:0000256" key="13">
    <source>
        <dbReference type="ARBA" id="ARBA00048934"/>
    </source>
</evidence>
<comment type="catalytic activity">
    <reaction evidence="11">
        <text>5,6-dihydrouridine(16) in tRNA + NADP(+) = uridine(16) in tRNA + NADPH + H(+)</text>
        <dbReference type="Rhea" id="RHEA:53376"/>
        <dbReference type="Rhea" id="RHEA-COMP:13543"/>
        <dbReference type="Rhea" id="RHEA-COMP:13544"/>
        <dbReference type="ChEBI" id="CHEBI:15378"/>
        <dbReference type="ChEBI" id="CHEBI:57783"/>
        <dbReference type="ChEBI" id="CHEBI:58349"/>
        <dbReference type="ChEBI" id="CHEBI:65315"/>
        <dbReference type="ChEBI" id="CHEBI:74443"/>
        <dbReference type="EC" id="1.3.1.88"/>
    </reaction>
    <physiologicalReaction direction="right-to-left" evidence="11">
        <dbReference type="Rhea" id="RHEA:53378"/>
    </physiologicalReaction>
</comment>
<comment type="similarity">
    <text evidence="16">Belongs to the dus family.</text>
</comment>
<dbReference type="Pfam" id="PF01207">
    <property type="entry name" value="Dus"/>
    <property type="match status" value="1"/>
</dbReference>
<dbReference type="GO" id="GO:0017150">
    <property type="term" value="F:tRNA dihydrouridine synthase activity"/>
    <property type="evidence" value="ECO:0007669"/>
    <property type="project" value="InterPro"/>
</dbReference>
<comment type="catalytic activity">
    <reaction evidence="15">
        <text>5,6-dihydrouridine(17) in tRNA + NADP(+) = uridine(17) in tRNA + NADPH + H(+)</text>
        <dbReference type="Rhea" id="RHEA:53368"/>
        <dbReference type="Rhea" id="RHEA-COMP:13541"/>
        <dbReference type="Rhea" id="RHEA-COMP:13542"/>
        <dbReference type="ChEBI" id="CHEBI:15378"/>
        <dbReference type="ChEBI" id="CHEBI:57783"/>
        <dbReference type="ChEBI" id="CHEBI:58349"/>
        <dbReference type="ChEBI" id="CHEBI:65315"/>
        <dbReference type="ChEBI" id="CHEBI:74443"/>
        <dbReference type="EC" id="1.3.1.88"/>
    </reaction>
    <physiologicalReaction direction="right-to-left" evidence="15">
        <dbReference type="Rhea" id="RHEA:53370"/>
    </physiologicalReaction>
</comment>
<dbReference type="AlphaFoldDB" id="A0A9W8TZX9"/>
<evidence type="ECO:0000256" key="5">
    <source>
        <dbReference type="ARBA" id="ARBA00022694"/>
    </source>
</evidence>
<comment type="caution">
    <text evidence="20">The sequence shown here is derived from an EMBL/GenBank/DDBJ whole genome shotgun (WGS) entry which is preliminary data.</text>
</comment>
<keyword evidence="7 16" id="KW-0560">Oxidoreductase</keyword>
<evidence type="ECO:0000256" key="11">
    <source>
        <dbReference type="ARBA" id="ARBA00047652"/>
    </source>
</evidence>
<dbReference type="PROSITE" id="PS01136">
    <property type="entry name" value="UPF0034"/>
    <property type="match status" value="1"/>
</dbReference>
<evidence type="ECO:0000256" key="9">
    <source>
        <dbReference type="ARBA" id="ARBA00038313"/>
    </source>
</evidence>
<dbReference type="InterPro" id="IPR001269">
    <property type="entry name" value="DUS_fam"/>
</dbReference>
<dbReference type="PANTHER" id="PTHR11082:SF5">
    <property type="entry name" value="TRNA-DIHYDROURIDINE(16_17) SYNTHASE [NAD(P)(+)]-LIKE"/>
    <property type="match status" value="1"/>
</dbReference>
<dbReference type="SUPFAM" id="SSF51395">
    <property type="entry name" value="FMN-linked oxidoreductases"/>
    <property type="match status" value="1"/>
</dbReference>
<feature type="binding site" evidence="18">
    <location>
        <position position="185"/>
    </location>
    <ligand>
        <name>FMN</name>
        <dbReference type="ChEBI" id="CHEBI:58210"/>
    </ligand>
</feature>
<dbReference type="Gene3D" id="3.20.20.70">
    <property type="entry name" value="Aldolase class I"/>
    <property type="match status" value="1"/>
</dbReference>
<comment type="catalytic activity">
    <reaction evidence="12">
        <text>a 5,6-dihydrouridine in mRNA + NAD(+) = a uridine in mRNA + NADH + H(+)</text>
        <dbReference type="Rhea" id="RHEA:69851"/>
        <dbReference type="Rhea" id="RHEA-COMP:14658"/>
        <dbReference type="Rhea" id="RHEA-COMP:17789"/>
        <dbReference type="ChEBI" id="CHEBI:15378"/>
        <dbReference type="ChEBI" id="CHEBI:57540"/>
        <dbReference type="ChEBI" id="CHEBI:57945"/>
        <dbReference type="ChEBI" id="CHEBI:65315"/>
        <dbReference type="ChEBI" id="CHEBI:74443"/>
    </reaction>
    <physiologicalReaction direction="right-to-left" evidence="12">
        <dbReference type="Rhea" id="RHEA:69853"/>
    </physiologicalReaction>
</comment>
<feature type="domain" description="DUS-like FMN-binding" evidence="19">
    <location>
        <begin position="9"/>
        <end position="317"/>
    </location>
</feature>
<feature type="binding site" evidence="18">
    <location>
        <begin position="11"/>
        <end position="13"/>
    </location>
    <ligand>
        <name>FMN</name>
        <dbReference type="ChEBI" id="CHEBI:58210"/>
    </ligand>
</feature>
<keyword evidence="6" id="KW-0521">NADP</keyword>
<dbReference type="EC" id="1.3.1.-" evidence="16"/>
<keyword evidence="21" id="KW-1185">Reference proteome</keyword>
<proteinExistence type="inferred from homology"/>
<dbReference type="GO" id="GO:0050660">
    <property type="term" value="F:flavin adenine dinucleotide binding"/>
    <property type="evidence" value="ECO:0007669"/>
    <property type="project" value="InterPro"/>
</dbReference>
<evidence type="ECO:0000256" key="8">
    <source>
        <dbReference type="ARBA" id="ARBA00023027"/>
    </source>
</evidence>
<keyword evidence="8" id="KW-0520">NAD</keyword>
<evidence type="ECO:0000313" key="20">
    <source>
        <dbReference type="EMBL" id="KAJ3746724.1"/>
    </source>
</evidence>
<feature type="active site" description="Proton donor" evidence="17">
    <location>
        <position position="98"/>
    </location>
</feature>
<accession>A0A9W8TZX9</accession>
<evidence type="ECO:0000259" key="19">
    <source>
        <dbReference type="Pfam" id="PF01207"/>
    </source>
</evidence>
<comment type="function">
    <text evidence="16">Catalyzes the synthesis of dihydrouridine, a modified base found in the D-loop of most tRNAs.</text>
</comment>
<feature type="binding site" evidence="18">
    <location>
        <position position="69"/>
    </location>
    <ligand>
        <name>FMN</name>
        <dbReference type="ChEBI" id="CHEBI:58210"/>
    </ligand>
</feature>
<comment type="catalytic activity">
    <reaction evidence="10">
        <text>5,6-dihydrouridine(17) in tRNA + NAD(+) = uridine(17) in tRNA + NADH + H(+)</text>
        <dbReference type="Rhea" id="RHEA:53372"/>
        <dbReference type="Rhea" id="RHEA-COMP:13541"/>
        <dbReference type="Rhea" id="RHEA-COMP:13542"/>
        <dbReference type="ChEBI" id="CHEBI:15378"/>
        <dbReference type="ChEBI" id="CHEBI:57540"/>
        <dbReference type="ChEBI" id="CHEBI:57945"/>
        <dbReference type="ChEBI" id="CHEBI:65315"/>
        <dbReference type="ChEBI" id="CHEBI:74443"/>
        <dbReference type="EC" id="1.3.1.88"/>
    </reaction>
    <physiologicalReaction direction="right-to-left" evidence="10">
        <dbReference type="Rhea" id="RHEA:53374"/>
    </physiologicalReaction>
</comment>
<comment type="catalytic activity">
    <reaction evidence="14">
        <text>a 5,6-dihydrouridine in mRNA + NADP(+) = a uridine in mRNA + NADPH + H(+)</text>
        <dbReference type="Rhea" id="RHEA:69855"/>
        <dbReference type="Rhea" id="RHEA-COMP:14658"/>
        <dbReference type="Rhea" id="RHEA-COMP:17789"/>
        <dbReference type="ChEBI" id="CHEBI:15378"/>
        <dbReference type="ChEBI" id="CHEBI:57783"/>
        <dbReference type="ChEBI" id="CHEBI:58349"/>
        <dbReference type="ChEBI" id="CHEBI:65315"/>
        <dbReference type="ChEBI" id="CHEBI:74443"/>
    </reaction>
    <physiologicalReaction direction="right-to-left" evidence="14">
        <dbReference type="Rhea" id="RHEA:69857"/>
    </physiologicalReaction>
</comment>
<comment type="cofactor">
    <cofactor evidence="1 16 18">
        <name>FMN</name>
        <dbReference type="ChEBI" id="CHEBI:58210"/>
    </cofactor>
</comment>
<dbReference type="InterPro" id="IPR035587">
    <property type="entry name" value="DUS-like_FMN-bd"/>
</dbReference>
<evidence type="ECO:0000256" key="15">
    <source>
        <dbReference type="ARBA" id="ARBA00049467"/>
    </source>
</evidence>
<reference evidence="20 21" key="1">
    <citation type="journal article" date="2023" name="Proc. Natl. Acad. Sci. U.S.A.">
        <title>A global phylogenomic analysis of the shiitake genus Lentinula.</title>
        <authorList>
            <person name="Sierra-Patev S."/>
            <person name="Min B."/>
            <person name="Naranjo-Ortiz M."/>
            <person name="Looney B."/>
            <person name="Konkel Z."/>
            <person name="Slot J.C."/>
            <person name="Sakamoto Y."/>
            <person name="Steenwyk J.L."/>
            <person name="Rokas A."/>
            <person name="Carro J."/>
            <person name="Camarero S."/>
            <person name="Ferreira P."/>
            <person name="Molpeceres G."/>
            <person name="Ruiz-Duenas F.J."/>
            <person name="Serrano A."/>
            <person name="Henrissat B."/>
            <person name="Drula E."/>
            <person name="Hughes K.W."/>
            <person name="Mata J.L."/>
            <person name="Ishikawa N.K."/>
            <person name="Vargas-Isla R."/>
            <person name="Ushijima S."/>
            <person name="Smith C.A."/>
            <person name="Donoghue J."/>
            <person name="Ahrendt S."/>
            <person name="Andreopoulos W."/>
            <person name="He G."/>
            <person name="LaButti K."/>
            <person name="Lipzen A."/>
            <person name="Ng V."/>
            <person name="Riley R."/>
            <person name="Sandor L."/>
            <person name="Barry K."/>
            <person name="Martinez A.T."/>
            <person name="Xiao Y."/>
            <person name="Gibbons J.G."/>
            <person name="Terashima K."/>
            <person name="Grigoriev I.V."/>
            <person name="Hibbett D."/>
        </authorList>
    </citation>
    <scope>NUCLEOTIDE SEQUENCE [LARGE SCALE GENOMIC DNA]</scope>
    <source>
        <strain evidence="20 21">TFB7810</strain>
    </source>
</reference>
<feature type="binding site" evidence="18">
    <location>
        <position position="157"/>
    </location>
    <ligand>
        <name>FMN</name>
        <dbReference type="ChEBI" id="CHEBI:58210"/>
    </ligand>
</feature>
<gene>
    <name evidence="20" type="ORF">DFH05DRAFT_1458947</name>
</gene>
<organism evidence="20 21">
    <name type="scientific">Lentinula detonsa</name>
    <dbReference type="NCBI Taxonomy" id="2804962"/>
    <lineage>
        <taxon>Eukaryota</taxon>
        <taxon>Fungi</taxon>
        <taxon>Dikarya</taxon>
        <taxon>Basidiomycota</taxon>
        <taxon>Agaricomycotina</taxon>
        <taxon>Agaricomycetes</taxon>
        <taxon>Agaricomycetidae</taxon>
        <taxon>Agaricales</taxon>
        <taxon>Marasmiineae</taxon>
        <taxon>Omphalotaceae</taxon>
        <taxon>Lentinula</taxon>
    </lineage>
</organism>
<evidence type="ECO:0000313" key="21">
    <source>
        <dbReference type="Proteomes" id="UP001142393"/>
    </source>
</evidence>
<evidence type="ECO:0000256" key="4">
    <source>
        <dbReference type="ARBA" id="ARBA00022664"/>
    </source>
</evidence>
<dbReference type="InterPro" id="IPR018517">
    <property type="entry name" value="tRNA_hU_synthase_CS"/>
</dbReference>
<dbReference type="CDD" id="cd02801">
    <property type="entry name" value="DUS_like_FMN"/>
    <property type="match status" value="1"/>
</dbReference>
<keyword evidence="3 16" id="KW-0288">FMN</keyword>
<keyword evidence="4" id="KW-0507">mRNA processing</keyword>
<evidence type="ECO:0000256" key="17">
    <source>
        <dbReference type="PIRSR" id="PIRSR006621-1"/>
    </source>
</evidence>
<evidence type="ECO:0000256" key="16">
    <source>
        <dbReference type="PIRNR" id="PIRNR006621"/>
    </source>
</evidence>
<evidence type="ECO:0000256" key="6">
    <source>
        <dbReference type="ARBA" id="ARBA00022857"/>
    </source>
</evidence>
<dbReference type="GO" id="GO:0006397">
    <property type="term" value="P:mRNA processing"/>
    <property type="evidence" value="ECO:0007669"/>
    <property type="project" value="UniProtKB-KW"/>
</dbReference>
<evidence type="ECO:0000256" key="2">
    <source>
        <dbReference type="ARBA" id="ARBA00022630"/>
    </source>
</evidence>
<protein>
    <recommendedName>
        <fullName evidence="16">tRNA-dihydrouridine synthase</fullName>
        <ecNumber evidence="16">1.3.1.-</ecNumber>
    </recommendedName>
</protein>
<name>A0A9W8TZX9_9AGAR</name>
<evidence type="ECO:0000256" key="14">
    <source>
        <dbReference type="ARBA" id="ARBA00049447"/>
    </source>
</evidence>
<evidence type="ECO:0000256" key="7">
    <source>
        <dbReference type="ARBA" id="ARBA00023002"/>
    </source>
</evidence>
<sequence>MSPNLSFIAAPMVNQSDFPFRRLTARYGATTVYTQMLSPELLIHDQEYLEFHRRDLQSINEKPVSTVVQLCGNNAEEIIEAGRKIQDLCDAIDLNLGCPQEVARDGHFGAYLLGQKDWPLVENIGELFTSRYNNNRIELVFAVSCMAQSFKVPVSTKLRLCQPSSKTVELAERLEASGSSWITLHARTVSSRRRRQGAADLSEIKTLKQSETLTIPVVSNGNVRVFDDLAQNLEYTGADGLMVGETLLGNPCIFSNNILPDPVEISLEYLNICRLYPGVATLKTIQTHIRHFIDFQCARRPWSRKLRAALNACTDLDDIEHLLRVKIQRWRGMTINSSTETDSEDEQDFDNGVGNIEDAISWHLSGMDQ</sequence>
<dbReference type="PIRSF" id="PIRSF006621">
    <property type="entry name" value="Dus"/>
    <property type="match status" value="1"/>
</dbReference>
<evidence type="ECO:0000256" key="1">
    <source>
        <dbReference type="ARBA" id="ARBA00001917"/>
    </source>
</evidence>
<comment type="similarity">
    <text evidence="9">Belongs to the Dus family. Dus1 subfamily.</text>
</comment>
<keyword evidence="5 16" id="KW-0819">tRNA processing</keyword>
<dbReference type="PANTHER" id="PTHR11082">
    <property type="entry name" value="TRNA-DIHYDROURIDINE SYNTHASE"/>
    <property type="match status" value="1"/>
</dbReference>
<dbReference type="InterPro" id="IPR013785">
    <property type="entry name" value="Aldolase_TIM"/>
</dbReference>